<keyword evidence="5" id="KW-0186">Copper</keyword>
<name>A0A9W4HJX3_PENOL</name>
<evidence type="ECO:0000313" key="8">
    <source>
        <dbReference type="Proteomes" id="UP001153618"/>
    </source>
</evidence>
<keyword evidence="2 5" id="KW-0812">Transmembrane</keyword>
<keyword evidence="5" id="KW-0187">Copper transport</keyword>
<evidence type="ECO:0000256" key="2">
    <source>
        <dbReference type="ARBA" id="ARBA00022692"/>
    </source>
</evidence>
<feature type="compositionally biased region" description="Basic and acidic residues" evidence="6">
    <location>
        <begin position="113"/>
        <end position="122"/>
    </location>
</feature>
<feature type="transmembrane region" description="Helical" evidence="5">
    <location>
        <begin position="155"/>
        <end position="180"/>
    </location>
</feature>
<sequence length="195" mass="21823">MPMNQAMDHSSHNSSTSSSMDMGMPFVFSTDTKITIFFRGWTTSSMTQYVLTLAFLFILATLNRFLGALRSQLERGWSHRELNLRKVEPDGSENRPMKSKRNGLPVYTQASQRSEESVSTLKEEPQRGRYAWKSSGAWGLRKDGTRAVLELGRAFLGYVLMLAIMGCNVGVFAAVLLGIFCGELVFGRFTQGMAR</sequence>
<dbReference type="PANTHER" id="PTHR12483">
    <property type="entry name" value="SOLUTE CARRIER FAMILY 31 COPPER TRANSPORTERS"/>
    <property type="match status" value="1"/>
</dbReference>
<organism evidence="7 8">
    <name type="scientific">Penicillium olsonii</name>
    <dbReference type="NCBI Taxonomy" id="99116"/>
    <lineage>
        <taxon>Eukaryota</taxon>
        <taxon>Fungi</taxon>
        <taxon>Dikarya</taxon>
        <taxon>Ascomycota</taxon>
        <taxon>Pezizomycotina</taxon>
        <taxon>Eurotiomycetes</taxon>
        <taxon>Eurotiomycetidae</taxon>
        <taxon>Eurotiales</taxon>
        <taxon>Aspergillaceae</taxon>
        <taxon>Penicillium</taxon>
    </lineage>
</organism>
<evidence type="ECO:0000256" key="4">
    <source>
        <dbReference type="ARBA" id="ARBA00023136"/>
    </source>
</evidence>
<dbReference type="Pfam" id="PF04145">
    <property type="entry name" value="Ctr"/>
    <property type="match status" value="1"/>
</dbReference>
<protein>
    <recommendedName>
        <fullName evidence="5">Copper transport protein</fullName>
    </recommendedName>
</protein>
<gene>
    <name evidence="7" type="ORF">POLS_LOCUS2933</name>
</gene>
<comment type="subcellular location">
    <subcellularLocation>
        <location evidence="1 5">Membrane</location>
        <topology evidence="1 5">Multi-pass membrane protein</topology>
    </subcellularLocation>
</comment>
<keyword evidence="3 5" id="KW-1133">Transmembrane helix</keyword>
<keyword evidence="4 5" id="KW-0472">Membrane</keyword>
<dbReference type="PANTHER" id="PTHR12483:SF27">
    <property type="entry name" value="COPPER TRANSPORT PROTEIN CTR1"/>
    <property type="match status" value="1"/>
</dbReference>
<comment type="similarity">
    <text evidence="5">Belongs to the copper transporter (Ctr) (TC 1.A.56) family. SLC31A subfamily.</text>
</comment>
<accession>A0A9W4HJX3</accession>
<evidence type="ECO:0000256" key="1">
    <source>
        <dbReference type="ARBA" id="ARBA00004141"/>
    </source>
</evidence>
<dbReference type="OrthoDB" id="73901at2759"/>
<evidence type="ECO:0000256" key="5">
    <source>
        <dbReference type="RuleBase" id="RU367022"/>
    </source>
</evidence>
<reference evidence="7" key="1">
    <citation type="submission" date="2021-07" db="EMBL/GenBank/DDBJ databases">
        <authorList>
            <person name="Branca A.L. A."/>
        </authorList>
    </citation>
    <scope>NUCLEOTIDE SEQUENCE</scope>
</reference>
<keyword evidence="8" id="KW-1185">Reference proteome</keyword>
<feature type="region of interest" description="Disordered" evidence="6">
    <location>
        <begin position="88"/>
        <end position="122"/>
    </location>
</feature>
<dbReference type="Proteomes" id="UP001153618">
    <property type="component" value="Unassembled WGS sequence"/>
</dbReference>
<evidence type="ECO:0000313" key="7">
    <source>
        <dbReference type="EMBL" id="CAG8039313.1"/>
    </source>
</evidence>
<dbReference type="InterPro" id="IPR007274">
    <property type="entry name" value="Cop_transporter"/>
</dbReference>
<evidence type="ECO:0000256" key="3">
    <source>
        <dbReference type="ARBA" id="ARBA00022989"/>
    </source>
</evidence>
<proteinExistence type="inferred from homology"/>
<keyword evidence="5" id="KW-0813">Transport</keyword>
<feature type="transmembrane region" description="Helical" evidence="5">
    <location>
        <begin position="46"/>
        <end position="66"/>
    </location>
</feature>
<dbReference type="GO" id="GO:0005375">
    <property type="term" value="F:copper ion transmembrane transporter activity"/>
    <property type="evidence" value="ECO:0007669"/>
    <property type="project" value="UniProtKB-UniRule"/>
</dbReference>
<dbReference type="GO" id="GO:0005886">
    <property type="term" value="C:plasma membrane"/>
    <property type="evidence" value="ECO:0007669"/>
    <property type="project" value="TreeGrafter"/>
</dbReference>
<dbReference type="AlphaFoldDB" id="A0A9W4HJX3"/>
<dbReference type="EMBL" id="CAJVOS010000016">
    <property type="protein sequence ID" value="CAG8039313.1"/>
    <property type="molecule type" value="Genomic_DNA"/>
</dbReference>
<keyword evidence="5" id="KW-0406">Ion transport</keyword>
<evidence type="ECO:0000256" key="6">
    <source>
        <dbReference type="SAM" id="MobiDB-lite"/>
    </source>
</evidence>
<comment type="caution">
    <text evidence="7">The sequence shown here is derived from an EMBL/GenBank/DDBJ whole genome shotgun (WGS) entry which is preliminary data.</text>
</comment>